<dbReference type="InterPro" id="IPR003362">
    <property type="entry name" value="Bact_transf"/>
</dbReference>
<dbReference type="PANTHER" id="PTHR30576">
    <property type="entry name" value="COLANIC BIOSYNTHESIS UDP-GLUCOSE LIPID CARRIER TRANSFERASE"/>
    <property type="match status" value="1"/>
</dbReference>
<dbReference type="Proteomes" id="UP000631553">
    <property type="component" value="Unassembled WGS sequence"/>
</dbReference>
<sequence>MIKRSFDVVVAAVALVLCAPLLLAVAAAIKLEDHGPVLFRQERAGRRGRPFRIHKFRTMRDGPGSAVTSDTDDRITRVGRFLRASKLDELPQFYDVLIGHMSLVGPRPEVRRYVDCWPSLARWRILSVRPGITDPASIAYRNESAELAGADRPEDYYVSVVLPRKVEMYVRYVETRSFLGDLRILLRTVQAVLGR</sequence>
<accession>A0ABX2RNY6</accession>
<gene>
    <name evidence="3" type="ORF">HDA35_004061</name>
</gene>
<organism evidence="3 4">
    <name type="scientific">Micromonospora purpureochromogenes</name>
    <dbReference type="NCBI Taxonomy" id="47872"/>
    <lineage>
        <taxon>Bacteria</taxon>
        <taxon>Bacillati</taxon>
        <taxon>Actinomycetota</taxon>
        <taxon>Actinomycetes</taxon>
        <taxon>Micromonosporales</taxon>
        <taxon>Micromonosporaceae</taxon>
        <taxon>Micromonospora</taxon>
    </lineage>
</organism>
<proteinExistence type="inferred from homology"/>
<comment type="similarity">
    <text evidence="1">Belongs to the bacterial sugar transferase family.</text>
</comment>
<evidence type="ECO:0000259" key="2">
    <source>
        <dbReference type="Pfam" id="PF02397"/>
    </source>
</evidence>
<protein>
    <submittedName>
        <fullName evidence="3">Lipopolysaccharide/colanic/teichoic acid biosynthesis glycosyltransferase</fullName>
    </submittedName>
</protein>
<keyword evidence="4" id="KW-1185">Reference proteome</keyword>
<feature type="domain" description="Bacterial sugar transferase" evidence="2">
    <location>
        <begin position="3"/>
        <end position="193"/>
    </location>
</feature>
<evidence type="ECO:0000313" key="3">
    <source>
        <dbReference type="EMBL" id="NYF58230.1"/>
    </source>
</evidence>
<comment type="caution">
    <text evidence="3">The sequence shown here is derived from an EMBL/GenBank/DDBJ whole genome shotgun (WGS) entry which is preliminary data.</text>
</comment>
<dbReference type="Pfam" id="PF02397">
    <property type="entry name" value="Bac_transf"/>
    <property type="match status" value="1"/>
</dbReference>
<dbReference type="RefSeq" id="WP_179804150.1">
    <property type="nucleotide sequence ID" value="NZ_JACCCQ010000001.1"/>
</dbReference>
<dbReference type="EMBL" id="JACCCQ010000001">
    <property type="protein sequence ID" value="NYF58230.1"/>
    <property type="molecule type" value="Genomic_DNA"/>
</dbReference>
<reference evidence="3 4" key="1">
    <citation type="submission" date="2020-07" db="EMBL/GenBank/DDBJ databases">
        <title>Sequencing the genomes of 1000 actinobacteria strains.</title>
        <authorList>
            <person name="Klenk H.-P."/>
        </authorList>
    </citation>
    <scope>NUCLEOTIDE SEQUENCE [LARGE SCALE GENOMIC DNA]</scope>
    <source>
        <strain evidence="3 4">DSM 43814</strain>
    </source>
</reference>
<name>A0ABX2RNY6_9ACTN</name>
<evidence type="ECO:0000256" key="1">
    <source>
        <dbReference type="ARBA" id="ARBA00006464"/>
    </source>
</evidence>
<dbReference type="PANTHER" id="PTHR30576:SF20">
    <property type="entry name" value="QUINOVOSAMINEPHOSPHOTRANSFERAE-RELATED"/>
    <property type="match status" value="1"/>
</dbReference>
<evidence type="ECO:0000313" key="4">
    <source>
        <dbReference type="Proteomes" id="UP000631553"/>
    </source>
</evidence>